<reference evidence="2" key="1">
    <citation type="submission" date="2014-09" db="EMBL/GenBank/DDBJ databases">
        <authorList>
            <person name="Magalhaes I.L.F."/>
            <person name="Oliveira U."/>
            <person name="Santos F.R."/>
            <person name="Vidigal T.H.D.A."/>
            <person name="Brescovit A.D."/>
            <person name="Santos A.J."/>
        </authorList>
    </citation>
    <scope>NUCLEOTIDE SEQUENCE</scope>
    <source>
        <tissue evidence="2">Shoot tissue taken approximately 20 cm above the soil surface</tissue>
    </source>
</reference>
<dbReference type="AlphaFoldDB" id="A0A0A9C6K2"/>
<dbReference type="EMBL" id="GBRH01228855">
    <property type="protein sequence ID" value="JAD69040.1"/>
    <property type="molecule type" value="Transcribed_RNA"/>
</dbReference>
<accession>A0A0A9C6K2</accession>
<organism evidence="2">
    <name type="scientific">Arundo donax</name>
    <name type="common">Giant reed</name>
    <name type="synonym">Donax arundinaceus</name>
    <dbReference type="NCBI Taxonomy" id="35708"/>
    <lineage>
        <taxon>Eukaryota</taxon>
        <taxon>Viridiplantae</taxon>
        <taxon>Streptophyta</taxon>
        <taxon>Embryophyta</taxon>
        <taxon>Tracheophyta</taxon>
        <taxon>Spermatophyta</taxon>
        <taxon>Magnoliopsida</taxon>
        <taxon>Liliopsida</taxon>
        <taxon>Poales</taxon>
        <taxon>Poaceae</taxon>
        <taxon>PACMAD clade</taxon>
        <taxon>Arundinoideae</taxon>
        <taxon>Arundineae</taxon>
        <taxon>Arundo</taxon>
    </lineage>
</organism>
<sequence>MMWLGCARTQNSRSSPKQQNRNKFLGPQTTDPKRPGSLIKEYSTRFYY</sequence>
<feature type="region of interest" description="Disordered" evidence="1">
    <location>
        <begin position="1"/>
        <end position="37"/>
    </location>
</feature>
<reference evidence="2" key="2">
    <citation type="journal article" date="2015" name="Data Brief">
        <title>Shoot transcriptome of the giant reed, Arundo donax.</title>
        <authorList>
            <person name="Barrero R.A."/>
            <person name="Guerrero F.D."/>
            <person name="Moolhuijzen P."/>
            <person name="Goolsby J.A."/>
            <person name="Tidwell J."/>
            <person name="Bellgard S.E."/>
            <person name="Bellgard M.I."/>
        </authorList>
    </citation>
    <scope>NUCLEOTIDE SEQUENCE</scope>
    <source>
        <tissue evidence="2">Shoot tissue taken approximately 20 cm above the soil surface</tissue>
    </source>
</reference>
<feature type="compositionally biased region" description="Polar residues" evidence="1">
    <location>
        <begin position="8"/>
        <end position="30"/>
    </location>
</feature>
<proteinExistence type="predicted"/>
<evidence type="ECO:0000256" key="1">
    <source>
        <dbReference type="SAM" id="MobiDB-lite"/>
    </source>
</evidence>
<protein>
    <submittedName>
        <fullName evidence="2">Uncharacterized protein</fullName>
    </submittedName>
</protein>
<evidence type="ECO:0000313" key="2">
    <source>
        <dbReference type="EMBL" id="JAD69040.1"/>
    </source>
</evidence>
<name>A0A0A9C6K2_ARUDO</name>